<dbReference type="Gene3D" id="3.20.20.410">
    <property type="entry name" value="Protein of unknown function UPF0759"/>
    <property type="match status" value="1"/>
</dbReference>
<evidence type="ECO:0000313" key="1">
    <source>
        <dbReference type="EMBL" id="SFH91611.1"/>
    </source>
</evidence>
<dbReference type="Pfam" id="PF01904">
    <property type="entry name" value="DUF72"/>
    <property type="match status" value="1"/>
</dbReference>
<gene>
    <name evidence="1" type="ORF">SAMN04489868_1584</name>
</gene>
<protein>
    <submittedName>
        <fullName evidence="1">Uncharacterized conserved protein YecE, DUF72 family</fullName>
    </submittedName>
</protein>
<dbReference type="InterPro" id="IPR002763">
    <property type="entry name" value="DUF72"/>
</dbReference>
<evidence type="ECO:0000313" key="2">
    <source>
        <dbReference type="Proteomes" id="UP000198668"/>
    </source>
</evidence>
<dbReference type="PANTHER" id="PTHR30348">
    <property type="entry name" value="UNCHARACTERIZED PROTEIN YECE"/>
    <property type="match status" value="1"/>
</dbReference>
<dbReference type="EMBL" id="FOQE01000058">
    <property type="protein sequence ID" value="SFH91611.1"/>
    <property type="molecule type" value="Genomic_DNA"/>
</dbReference>
<keyword evidence="2" id="KW-1185">Reference proteome</keyword>
<dbReference type="RefSeq" id="WP_092093756.1">
    <property type="nucleotide sequence ID" value="NZ_FOQE01000058.1"/>
</dbReference>
<dbReference type="SUPFAM" id="SSF117396">
    <property type="entry name" value="TM1631-like"/>
    <property type="match status" value="1"/>
</dbReference>
<accession>A0A1I3DYT7</accession>
<dbReference type="AlphaFoldDB" id="A0A1I3DYT7"/>
<dbReference type="Proteomes" id="UP000198668">
    <property type="component" value="Unassembled WGS sequence"/>
</dbReference>
<sequence>MITIGLTGWGDHPLLGTNKKTKLEDYTRHFPFVEMDTIFYAIPPEKNIQSWLNKTPETFQFIPKAYQSMTQHKNWLEDFPSEAAMFHAFLARFEPMLEQGRIKAFLFQFPPYFGCTKENVAYLRNVRKWMEDAPIAIEFRNASWYSEQNKEGTLTLLKENQFIHTVVDQPQTPHNSVPFTPVATNSHLTLLRLHGRNYHGWQGENVKNWRTERTLYDYSSEELEYFAETIRELEKETDEVAVIFNNNSGGHAAKNAKTLQDILGISFSGLAPKQLDLF</sequence>
<dbReference type="PANTHER" id="PTHR30348:SF13">
    <property type="entry name" value="UPF0759 PROTEIN YUNF"/>
    <property type="match status" value="1"/>
</dbReference>
<dbReference type="OrthoDB" id="9780310at2"/>
<reference evidence="1 2" key="1">
    <citation type="submission" date="2016-10" db="EMBL/GenBank/DDBJ databases">
        <authorList>
            <person name="de Groot N.N."/>
        </authorList>
    </citation>
    <scope>NUCLEOTIDE SEQUENCE [LARGE SCALE GENOMIC DNA]</scope>
    <source>
        <strain evidence="1 2">DSM 27630</strain>
    </source>
</reference>
<dbReference type="InterPro" id="IPR036520">
    <property type="entry name" value="UPF0759_sf"/>
</dbReference>
<name>A0A1I3DYT7_9LACT</name>
<proteinExistence type="predicted"/>
<organism evidence="1 2">
    <name type="scientific">Pisciglobus halotolerans</name>
    <dbReference type="NCBI Taxonomy" id="745365"/>
    <lineage>
        <taxon>Bacteria</taxon>
        <taxon>Bacillati</taxon>
        <taxon>Bacillota</taxon>
        <taxon>Bacilli</taxon>
        <taxon>Lactobacillales</taxon>
        <taxon>Carnobacteriaceae</taxon>
    </lineage>
</organism>